<dbReference type="InterPro" id="IPR035906">
    <property type="entry name" value="MetI-like_sf"/>
</dbReference>
<evidence type="ECO:0000256" key="7">
    <source>
        <dbReference type="RuleBase" id="RU363032"/>
    </source>
</evidence>
<proteinExistence type="inferred from homology"/>
<organism evidence="9 10">
    <name type="scientific">Herpetosiphon gulosus</name>
    <dbReference type="NCBI Taxonomy" id="1973496"/>
    <lineage>
        <taxon>Bacteria</taxon>
        <taxon>Bacillati</taxon>
        <taxon>Chloroflexota</taxon>
        <taxon>Chloroflexia</taxon>
        <taxon>Herpetosiphonales</taxon>
        <taxon>Herpetosiphonaceae</taxon>
        <taxon>Herpetosiphon</taxon>
    </lineage>
</organism>
<feature type="transmembrane region" description="Helical" evidence="7">
    <location>
        <begin position="90"/>
        <end position="109"/>
    </location>
</feature>
<evidence type="ECO:0000256" key="1">
    <source>
        <dbReference type="ARBA" id="ARBA00004651"/>
    </source>
</evidence>
<feature type="transmembrane region" description="Helical" evidence="7">
    <location>
        <begin position="244"/>
        <end position="266"/>
    </location>
</feature>
<dbReference type="CDD" id="cd06261">
    <property type="entry name" value="TM_PBP2"/>
    <property type="match status" value="1"/>
</dbReference>
<keyword evidence="5 7" id="KW-1133">Transmembrane helix</keyword>
<sequence length="274" mass="30340">MLQDYGRMAYVAEYPQTTVRRKQRRAWLSSSRLWVGLSLLGLLLAWRGLVAWQQYPAFVLPTPEAVASRWWQELTQGALLQHTLRTLVEALGGFSLAFSASLVLGYILAHWHWLDRIVSPQLAIVQAIPIVAVAPLILIWVGADLWAKLLVAALVTFFPMLSSVIVALRSVPRDIREMAAISGANRWQSLWQIELPLALPGIFGGIKTGLALATTGAVVAEFIGGREGLGALINIARGLFDTPLIFAALLTLGLLTFGFYQLAMWLERRLVTWE</sequence>
<keyword evidence="2 7" id="KW-0813">Transport</keyword>
<evidence type="ECO:0000256" key="5">
    <source>
        <dbReference type="ARBA" id="ARBA00022989"/>
    </source>
</evidence>
<evidence type="ECO:0000313" key="9">
    <source>
        <dbReference type="EMBL" id="GAA5530243.1"/>
    </source>
</evidence>
<dbReference type="EMBL" id="BAABRU010000016">
    <property type="protein sequence ID" value="GAA5530243.1"/>
    <property type="molecule type" value="Genomic_DNA"/>
</dbReference>
<evidence type="ECO:0000256" key="3">
    <source>
        <dbReference type="ARBA" id="ARBA00022475"/>
    </source>
</evidence>
<keyword evidence="6 7" id="KW-0472">Membrane</keyword>
<feature type="transmembrane region" description="Helical" evidence="7">
    <location>
        <begin position="121"/>
        <end position="143"/>
    </location>
</feature>
<evidence type="ECO:0000256" key="2">
    <source>
        <dbReference type="ARBA" id="ARBA00022448"/>
    </source>
</evidence>
<dbReference type="InterPro" id="IPR000515">
    <property type="entry name" value="MetI-like"/>
</dbReference>
<feature type="domain" description="ABC transmembrane type-1" evidence="8">
    <location>
        <begin position="83"/>
        <end position="263"/>
    </location>
</feature>
<name>A0ABP9X6N4_9CHLR</name>
<dbReference type="PANTHER" id="PTHR30151:SF20">
    <property type="entry name" value="ABC TRANSPORTER PERMEASE PROTEIN HI_0355-RELATED"/>
    <property type="match status" value="1"/>
</dbReference>
<comment type="subcellular location">
    <subcellularLocation>
        <location evidence="1 7">Cell membrane</location>
        <topology evidence="1 7">Multi-pass membrane protein</topology>
    </subcellularLocation>
</comment>
<feature type="transmembrane region" description="Helical" evidence="7">
    <location>
        <begin position="33"/>
        <end position="52"/>
    </location>
</feature>
<protein>
    <submittedName>
        <fullName evidence="9">Riboflavin transport system permease protein RibX</fullName>
    </submittedName>
</protein>
<dbReference type="Proteomes" id="UP001428290">
    <property type="component" value="Unassembled WGS sequence"/>
</dbReference>
<dbReference type="PROSITE" id="PS50928">
    <property type="entry name" value="ABC_TM1"/>
    <property type="match status" value="1"/>
</dbReference>
<evidence type="ECO:0000256" key="4">
    <source>
        <dbReference type="ARBA" id="ARBA00022692"/>
    </source>
</evidence>
<dbReference type="Gene3D" id="1.10.3720.10">
    <property type="entry name" value="MetI-like"/>
    <property type="match status" value="1"/>
</dbReference>
<keyword evidence="10" id="KW-1185">Reference proteome</keyword>
<comment type="caution">
    <text evidence="9">The sequence shown here is derived from an EMBL/GenBank/DDBJ whole genome shotgun (WGS) entry which is preliminary data.</text>
</comment>
<evidence type="ECO:0000313" key="10">
    <source>
        <dbReference type="Proteomes" id="UP001428290"/>
    </source>
</evidence>
<gene>
    <name evidence="9" type="primary">ribX</name>
    <name evidence="9" type="ORF">Hgul01_04061</name>
</gene>
<dbReference type="Pfam" id="PF00528">
    <property type="entry name" value="BPD_transp_1"/>
    <property type="match status" value="1"/>
</dbReference>
<dbReference type="PANTHER" id="PTHR30151">
    <property type="entry name" value="ALKANE SULFONATE ABC TRANSPORTER-RELATED, MEMBRANE SUBUNIT"/>
    <property type="match status" value="1"/>
</dbReference>
<dbReference type="SUPFAM" id="SSF161098">
    <property type="entry name" value="MetI-like"/>
    <property type="match status" value="1"/>
</dbReference>
<evidence type="ECO:0000256" key="6">
    <source>
        <dbReference type="ARBA" id="ARBA00023136"/>
    </source>
</evidence>
<evidence type="ECO:0000259" key="8">
    <source>
        <dbReference type="PROSITE" id="PS50928"/>
    </source>
</evidence>
<keyword evidence="4 7" id="KW-0812">Transmembrane</keyword>
<dbReference type="RefSeq" id="WP_345723840.1">
    <property type="nucleotide sequence ID" value="NZ_BAABRU010000016.1"/>
</dbReference>
<comment type="similarity">
    <text evidence="7">Belongs to the binding-protein-dependent transport system permease family.</text>
</comment>
<accession>A0ABP9X6N4</accession>
<feature type="transmembrane region" description="Helical" evidence="7">
    <location>
        <begin position="149"/>
        <end position="168"/>
    </location>
</feature>
<reference evidence="9 10" key="1">
    <citation type="submission" date="2024-02" db="EMBL/GenBank/DDBJ databases">
        <title>Herpetosiphon gulosus NBRC 112829.</title>
        <authorList>
            <person name="Ichikawa N."/>
            <person name="Katano-Makiyama Y."/>
            <person name="Hidaka K."/>
        </authorList>
    </citation>
    <scope>NUCLEOTIDE SEQUENCE [LARGE SCALE GENOMIC DNA]</scope>
    <source>
        <strain evidence="9 10">NBRC 112829</strain>
    </source>
</reference>
<keyword evidence="3" id="KW-1003">Cell membrane</keyword>